<evidence type="ECO:0000313" key="3">
    <source>
        <dbReference type="EMBL" id="SMQ55259.1"/>
    </source>
</evidence>
<proteinExistence type="predicted"/>
<keyword evidence="1" id="KW-0812">Transmembrane</keyword>
<keyword evidence="1" id="KW-1133">Transmembrane helix</keyword>
<feature type="transmembrane region" description="Helical" evidence="1">
    <location>
        <begin position="197"/>
        <end position="219"/>
    </location>
</feature>
<name>A0A1X7S6J6_ZYMT9</name>
<dbReference type="EMBL" id="LT853702">
    <property type="protein sequence ID" value="SMQ55259.1"/>
    <property type="molecule type" value="Genomic_DNA"/>
</dbReference>
<keyword evidence="2" id="KW-0732">Signal</keyword>
<feature type="transmembrane region" description="Helical" evidence="1">
    <location>
        <begin position="166"/>
        <end position="185"/>
    </location>
</feature>
<accession>A0A1X7S6J6</accession>
<dbReference type="AlphaFoldDB" id="A0A1X7S6J6"/>
<evidence type="ECO:0008006" key="5">
    <source>
        <dbReference type="Google" id="ProtNLM"/>
    </source>
</evidence>
<gene>
    <name evidence="3" type="ORF">ZT3D7_G10414</name>
</gene>
<feature type="signal peptide" evidence="2">
    <location>
        <begin position="1"/>
        <end position="24"/>
    </location>
</feature>
<reference evidence="3 4" key="1">
    <citation type="submission" date="2016-06" db="EMBL/GenBank/DDBJ databases">
        <authorList>
            <person name="Kjaerup R.B."/>
            <person name="Dalgaard T.S."/>
            <person name="Juul-Madsen H.R."/>
        </authorList>
    </citation>
    <scope>NUCLEOTIDE SEQUENCE [LARGE SCALE GENOMIC DNA]</scope>
</reference>
<dbReference type="Proteomes" id="UP000215127">
    <property type="component" value="Chromosome 11"/>
</dbReference>
<feature type="transmembrane region" description="Helical" evidence="1">
    <location>
        <begin position="239"/>
        <end position="259"/>
    </location>
</feature>
<organism evidence="3 4">
    <name type="scientific">Zymoseptoria tritici (strain ST99CH_3D7)</name>
    <dbReference type="NCBI Taxonomy" id="1276538"/>
    <lineage>
        <taxon>Eukaryota</taxon>
        <taxon>Fungi</taxon>
        <taxon>Dikarya</taxon>
        <taxon>Ascomycota</taxon>
        <taxon>Pezizomycotina</taxon>
        <taxon>Dothideomycetes</taxon>
        <taxon>Dothideomycetidae</taxon>
        <taxon>Mycosphaerellales</taxon>
        <taxon>Mycosphaerellaceae</taxon>
        <taxon>Zymoseptoria</taxon>
    </lineage>
</organism>
<feature type="transmembrane region" description="Helical" evidence="1">
    <location>
        <begin position="128"/>
        <end position="146"/>
    </location>
</feature>
<keyword evidence="1" id="KW-0472">Membrane</keyword>
<protein>
    <recommendedName>
        <fullName evidence="5">Wax synthase domain-containing protein</fullName>
    </recommendedName>
</protein>
<evidence type="ECO:0000256" key="1">
    <source>
        <dbReference type="SAM" id="Phobius"/>
    </source>
</evidence>
<evidence type="ECO:0000313" key="4">
    <source>
        <dbReference type="Proteomes" id="UP000215127"/>
    </source>
</evidence>
<keyword evidence="4" id="KW-1185">Reference proteome</keyword>
<evidence type="ECO:0000256" key="2">
    <source>
        <dbReference type="SAM" id="SignalP"/>
    </source>
</evidence>
<sequence>MSAVRPFAIALLAGLAVTAHFALAKQAEWNGTVNLESVLANPVKILPGTNIPLSLPRTGLDKLDNFFAFMAAFFHTTLDSRNVRAHWQGNHLLGTLSSIWIMMLSEAHGSTSTGFFFATYFFEVMGELLGIGLFTPIWAITHLLMVRNPTKTVTKPTAAPSGHSKALGYALMIGHVVPSAFMLRTQPDGQGILSQPLWAILRLFHPVWVYVAWKTITVLGGKSAASVSTEPAFFTRRKFYVFSILASGFFHIISLAYLLSGHLASGWLKEDVVAALDARIVLIPTQFYPESVVQKVPFETGVAIFLQWDYLCSSAAIVIWAATLSAEAISASKRKSGGSVLETYAQAGLVSILAGPGAAAAFLLQERDAVLAAPVELVEKKRQ</sequence>
<feature type="chain" id="PRO_5012869378" description="Wax synthase domain-containing protein" evidence="2">
    <location>
        <begin position="25"/>
        <end position="383"/>
    </location>
</feature>
<dbReference type="STRING" id="1276538.A0A1X7S6J6"/>